<evidence type="ECO:0000259" key="1">
    <source>
        <dbReference type="Pfam" id="PF21006"/>
    </source>
</evidence>
<keyword evidence="3" id="KW-1185">Reference proteome</keyword>
<evidence type="ECO:0000313" key="3">
    <source>
        <dbReference type="Proteomes" id="UP001385892"/>
    </source>
</evidence>
<evidence type="ECO:0000313" key="2">
    <source>
        <dbReference type="EMBL" id="MEJ8850926.1"/>
    </source>
</evidence>
<proteinExistence type="predicted"/>
<dbReference type="Proteomes" id="UP001385892">
    <property type="component" value="Unassembled WGS sequence"/>
</dbReference>
<dbReference type="InterPro" id="IPR023808">
    <property type="entry name" value="Nitrile_Hydratase_acc_put"/>
</dbReference>
<protein>
    <submittedName>
        <fullName evidence="2">Nitrile hydratase accessory protein</fullName>
    </submittedName>
</protein>
<dbReference type="InterPro" id="IPR008990">
    <property type="entry name" value="Elect_transpt_acc-like_dom_sf"/>
</dbReference>
<sequence>MITLPQSLDHLPMQDGEPVFREPWEAQAFAMVVSLHAQGLFTWREWTAALSTQIRGAREAGEADLGDTYYHHWLTALECLVALKGAGTAEELERYRLAWDRAAERTSHGKPIELRQEDFQAMPAPTATEVPSVDTPI</sequence>
<comment type="caution">
    <text evidence="2">The sequence shown here is derived from an EMBL/GenBank/DDBJ whole genome shotgun (WGS) entry which is preliminary data.</text>
</comment>
<dbReference type="SUPFAM" id="SSF50090">
    <property type="entry name" value="Electron transport accessory proteins"/>
    <property type="match status" value="1"/>
</dbReference>
<organism evidence="2 3">
    <name type="scientific">Variovorax rhizosphaerae</name>
    <dbReference type="NCBI Taxonomy" id="1836200"/>
    <lineage>
        <taxon>Bacteria</taxon>
        <taxon>Pseudomonadati</taxon>
        <taxon>Pseudomonadota</taxon>
        <taxon>Betaproteobacteria</taxon>
        <taxon>Burkholderiales</taxon>
        <taxon>Comamonadaceae</taxon>
        <taxon>Variovorax</taxon>
    </lineage>
</organism>
<gene>
    <name evidence="2" type="ORF">WKW82_30095</name>
</gene>
<feature type="domain" description="Nitrile hydratase beta subunit-like N-terminal" evidence="1">
    <location>
        <begin position="12"/>
        <end position="97"/>
    </location>
</feature>
<dbReference type="InterPro" id="IPR042262">
    <property type="entry name" value="CN_hydtase_beta_C"/>
</dbReference>
<dbReference type="InterPro" id="IPR049054">
    <property type="entry name" value="CN_hydtase_beta-like_N"/>
</dbReference>
<name>A0ABU8WTS0_9BURK</name>
<dbReference type="EMBL" id="JBBKZT010000018">
    <property type="protein sequence ID" value="MEJ8850926.1"/>
    <property type="molecule type" value="Genomic_DNA"/>
</dbReference>
<accession>A0ABU8WTS0</accession>
<reference evidence="2 3" key="1">
    <citation type="submission" date="2024-03" db="EMBL/GenBank/DDBJ databases">
        <title>Novel species of the genus Variovorax.</title>
        <authorList>
            <person name="Liu Q."/>
            <person name="Xin Y.-H."/>
        </authorList>
    </citation>
    <scope>NUCLEOTIDE SEQUENCE [LARGE SCALE GENOMIC DNA]</scope>
    <source>
        <strain evidence="2 3">KACC 18900</strain>
    </source>
</reference>
<dbReference type="RefSeq" id="WP_340346415.1">
    <property type="nucleotide sequence ID" value="NZ_JBBKZT010000018.1"/>
</dbReference>
<dbReference type="NCBIfam" id="TIGR03889">
    <property type="entry name" value="nitrile_acc"/>
    <property type="match status" value="1"/>
</dbReference>
<dbReference type="Pfam" id="PF21006">
    <property type="entry name" value="NHase_beta_N"/>
    <property type="match status" value="1"/>
</dbReference>
<dbReference type="Gene3D" id="1.10.472.20">
    <property type="entry name" value="Nitrile hydratase, beta subunit"/>
    <property type="match status" value="1"/>
</dbReference>